<feature type="domain" description="HTH cro/C1-type" evidence="1">
    <location>
        <begin position="7"/>
        <end position="62"/>
    </location>
</feature>
<dbReference type="OrthoDB" id="1367833at2"/>
<evidence type="ECO:0000313" key="2">
    <source>
        <dbReference type="EMBL" id="PKD19475.1"/>
    </source>
</evidence>
<dbReference type="GO" id="GO:0003677">
    <property type="term" value="F:DNA binding"/>
    <property type="evidence" value="ECO:0007669"/>
    <property type="project" value="InterPro"/>
</dbReference>
<comment type="caution">
    <text evidence="2">The sequence shown here is derived from an EMBL/GenBank/DDBJ whole genome shotgun (WGS) entry which is preliminary data.</text>
</comment>
<organism evidence="2 3">
    <name type="scientific">Salegentibacter salinarum</name>
    <dbReference type="NCBI Taxonomy" id="447422"/>
    <lineage>
        <taxon>Bacteria</taxon>
        <taxon>Pseudomonadati</taxon>
        <taxon>Bacteroidota</taxon>
        <taxon>Flavobacteriia</taxon>
        <taxon>Flavobacteriales</taxon>
        <taxon>Flavobacteriaceae</taxon>
        <taxon>Salegentibacter</taxon>
    </lineage>
</organism>
<dbReference type="InterPro" id="IPR001387">
    <property type="entry name" value="Cro/C1-type_HTH"/>
</dbReference>
<dbReference type="Gene3D" id="1.10.260.40">
    <property type="entry name" value="lambda repressor-like DNA-binding domains"/>
    <property type="match status" value="1"/>
</dbReference>
<dbReference type="InterPro" id="IPR010982">
    <property type="entry name" value="Lambda_DNA-bd_dom_sf"/>
</dbReference>
<dbReference type="RefSeq" id="WP_079714243.1">
    <property type="nucleotide sequence ID" value="NZ_FUZC01000017.1"/>
</dbReference>
<evidence type="ECO:0000259" key="1">
    <source>
        <dbReference type="PROSITE" id="PS50943"/>
    </source>
</evidence>
<reference evidence="2 3" key="1">
    <citation type="submission" date="2015-10" db="EMBL/GenBank/DDBJ databases">
        <title>Draft genome sequence of Salegentibacter salinarum KCTC 12975.</title>
        <authorList>
            <person name="Lin W."/>
            <person name="Zheng Q."/>
        </authorList>
    </citation>
    <scope>NUCLEOTIDE SEQUENCE [LARGE SCALE GENOMIC DNA]</scope>
    <source>
        <strain evidence="2 3">KCTC 12975</strain>
    </source>
</reference>
<dbReference type="CDD" id="cd00093">
    <property type="entry name" value="HTH_XRE"/>
    <property type="match status" value="1"/>
</dbReference>
<proteinExistence type="predicted"/>
<dbReference type="AlphaFoldDB" id="A0A2N0TXJ4"/>
<dbReference type="EMBL" id="LKTS01000013">
    <property type="protein sequence ID" value="PKD19475.1"/>
    <property type="molecule type" value="Genomic_DNA"/>
</dbReference>
<dbReference type="SUPFAM" id="SSF47413">
    <property type="entry name" value="lambda repressor-like DNA-binding domains"/>
    <property type="match status" value="1"/>
</dbReference>
<dbReference type="Pfam" id="PF01381">
    <property type="entry name" value="HTH_3"/>
    <property type="match status" value="1"/>
</dbReference>
<gene>
    <name evidence="2" type="ORF">APR41_16065</name>
</gene>
<evidence type="ECO:0000313" key="3">
    <source>
        <dbReference type="Proteomes" id="UP000232673"/>
    </source>
</evidence>
<keyword evidence="3" id="KW-1185">Reference proteome</keyword>
<sequence>MKVGDNIREIREVERNYKRSFVAKSLQISTRAYGNIENNITDLTLDRLEEIAKILECSPIYILNYKDYKKKFYDHFREEIIRKTSLINQQVYQNPPSQKIIILQEELLKSERNRIALLEALLRNYKIKF</sequence>
<dbReference type="PROSITE" id="PS50943">
    <property type="entry name" value="HTH_CROC1"/>
    <property type="match status" value="1"/>
</dbReference>
<dbReference type="STRING" id="447422.SAMN05660903_03250"/>
<protein>
    <recommendedName>
        <fullName evidence="1">HTH cro/C1-type domain-containing protein</fullName>
    </recommendedName>
</protein>
<accession>A0A2N0TXJ4</accession>
<dbReference type="SMART" id="SM00530">
    <property type="entry name" value="HTH_XRE"/>
    <property type="match status" value="1"/>
</dbReference>
<name>A0A2N0TXJ4_9FLAO</name>
<dbReference type="Proteomes" id="UP000232673">
    <property type="component" value="Unassembled WGS sequence"/>
</dbReference>